<reference evidence="3 6" key="4">
    <citation type="submission" date="2018-09" db="EMBL/GenBank/DDBJ databases">
        <title>Metagenome Assembled Genomes from an Advanced Water Purification Facility.</title>
        <authorList>
            <person name="Stamps B.W."/>
            <person name="Spear J.R."/>
        </authorList>
    </citation>
    <scope>NUCLEOTIDE SEQUENCE [LARGE SCALE GENOMIC DNA]</scope>
    <source>
        <strain evidence="3">Bin_29_2</strain>
    </source>
</reference>
<dbReference type="STRING" id="342002.BST15_13545"/>
<dbReference type="EMBL" id="MVHH01000028">
    <property type="protein sequence ID" value="OQZ95823.1"/>
    <property type="molecule type" value="Genomic_DNA"/>
</dbReference>
<dbReference type="AlphaFoldDB" id="A0A0F5MWQ5"/>
<dbReference type="OrthoDB" id="5125216at2"/>
<protein>
    <submittedName>
        <fullName evidence="1">Uncharacterized protein</fullName>
    </submittedName>
</protein>
<organism evidence="1 4">
    <name type="scientific">Mycolicibacter arupensis</name>
    <dbReference type="NCBI Taxonomy" id="342002"/>
    <lineage>
        <taxon>Bacteria</taxon>
        <taxon>Bacillati</taxon>
        <taxon>Actinomycetota</taxon>
        <taxon>Actinomycetes</taxon>
        <taxon>Mycobacteriales</taxon>
        <taxon>Mycobacteriaceae</taxon>
        <taxon>Mycolicibacter</taxon>
    </lineage>
</organism>
<evidence type="ECO:0000313" key="1">
    <source>
        <dbReference type="EMBL" id="KKB99223.1"/>
    </source>
</evidence>
<dbReference type="Proteomes" id="UP000192327">
    <property type="component" value="Unassembled WGS sequence"/>
</dbReference>
<dbReference type="Proteomes" id="UP000321797">
    <property type="component" value="Unassembled WGS sequence"/>
</dbReference>
<keyword evidence="5" id="KW-1185">Reference proteome</keyword>
<name>A0A0F5MWQ5_9MYCO</name>
<evidence type="ECO:0000313" key="5">
    <source>
        <dbReference type="Proteomes" id="UP000192327"/>
    </source>
</evidence>
<dbReference type="Proteomes" id="UP000034416">
    <property type="component" value="Unassembled WGS sequence"/>
</dbReference>
<dbReference type="EMBL" id="LASW01000040">
    <property type="protein sequence ID" value="KKB99223.1"/>
    <property type="molecule type" value="Genomic_DNA"/>
</dbReference>
<evidence type="ECO:0000313" key="4">
    <source>
        <dbReference type="Proteomes" id="UP000034416"/>
    </source>
</evidence>
<evidence type="ECO:0000313" key="3">
    <source>
        <dbReference type="EMBL" id="TXI55496.1"/>
    </source>
</evidence>
<sequence>MIGYVVVMGVGYVMGTKAGRRRYEQIVGTYHAMTSSPVAQALIDKGRRSIANRIHPDPTMVTLTELEEGITVVRPEDPDDKQQK</sequence>
<evidence type="ECO:0000313" key="6">
    <source>
        <dbReference type="Proteomes" id="UP000321797"/>
    </source>
</evidence>
<dbReference type="RefSeq" id="WP_046189572.1">
    <property type="nucleotide sequence ID" value="NZ_JACKUJ010000045.1"/>
</dbReference>
<reference evidence="2 5" key="3">
    <citation type="submission" date="2016-12" db="EMBL/GenBank/DDBJ databases">
        <title>The new phylogeny of genus Mycobacterium.</title>
        <authorList>
            <person name="Tortoli E."/>
            <person name="Trovato A."/>
            <person name="Cirillo D.M."/>
        </authorList>
    </citation>
    <scope>NUCLEOTIDE SEQUENCE [LARGE SCALE GENOMIC DNA]</scope>
    <source>
        <strain evidence="2 5">DSM 44942</strain>
    </source>
</reference>
<evidence type="ECO:0000313" key="2">
    <source>
        <dbReference type="EMBL" id="OQZ95823.1"/>
    </source>
</evidence>
<accession>A0A0F5MWQ5</accession>
<dbReference type="PATRIC" id="fig|342002.3.peg.3159"/>
<reference evidence="1" key="2">
    <citation type="submission" date="2015-04" db="EMBL/GenBank/DDBJ databases">
        <title>Genome sequence of Mycobacterium arupense strain GUC1.</title>
        <authorList>
            <person name="Greninger A.L."/>
            <person name="Cunningham G."/>
            <person name="Chiu C.Y."/>
            <person name="Miller S."/>
        </authorList>
    </citation>
    <scope>NUCLEOTIDE SEQUENCE</scope>
    <source>
        <strain evidence="1">GUC1</strain>
    </source>
</reference>
<gene>
    <name evidence="2" type="ORF">BST15_13545</name>
    <name evidence="3" type="ORF">E6Q54_12475</name>
    <name evidence="1" type="ORF">WR43_10700</name>
</gene>
<reference evidence="4" key="1">
    <citation type="submission" date="2015-04" db="EMBL/GenBank/DDBJ databases">
        <title>Genome sequence of Mycobacterium arupense GUC1.</title>
        <authorList>
            <person name="Greninger A.L."/>
            <person name="Cunningham G."/>
            <person name="Chiu C.Y."/>
            <person name="Miller S."/>
        </authorList>
    </citation>
    <scope>NUCLEOTIDE SEQUENCE [LARGE SCALE GENOMIC DNA]</scope>
    <source>
        <strain evidence="4">GUC1</strain>
    </source>
</reference>
<comment type="caution">
    <text evidence="1">The sequence shown here is derived from an EMBL/GenBank/DDBJ whole genome shotgun (WGS) entry which is preliminary data.</text>
</comment>
<dbReference type="EMBL" id="SSGD01000067">
    <property type="protein sequence ID" value="TXI55496.1"/>
    <property type="molecule type" value="Genomic_DNA"/>
</dbReference>
<proteinExistence type="predicted"/>